<name>A0A2S0WNZ7_9ACTN</name>
<dbReference type="PANTHER" id="PTHR30055:SF234">
    <property type="entry name" value="HTH-TYPE TRANSCRIPTIONAL REGULATOR BETI"/>
    <property type="match status" value="1"/>
</dbReference>
<keyword evidence="1" id="KW-0805">Transcription regulation</keyword>
<dbReference type="AlphaFoldDB" id="A0A2S0WNZ7"/>
<dbReference type="Gene3D" id="1.10.357.10">
    <property type="entry name" value="Tetracycline Repressor, domain 2"/>
    <property type="match status" value="1"/>
</dbReference>
<reference evidence="5" key="1">
    <citation type="submission" date="2018-01" db="EMBL/GenBank/DDBJ databases">
        <authorList>
            <person name="Li J."/>
        </authorList>
    </citation>
    <scope>NUCLEOTIDE SEQUENCE [LARGE SCALE GENOMIC DNA]</scope>
    <source>
        <strain evidence="5">592</strain>
    </source>
</reference>
<sequence>MADAPLRADAKDNRARLIAAARRAVTRSGDLRLNAIAKEAGVGQGTLYRHFPNRESLLLEVYRADVDELCALAPALLRDHLPVEALRLWFDRLADYANVKHGVFNVIEAASRSDLIAGSHGPIDEAIEVLLAAGRADGSLRADVDARDVVLLVGYLTRLDDAEREARAGHLLAVVLDGLRAR</sequence>
<organism evidence="4 5">
    <name type="scientific">Aeromicrobium chenweiae</name>
    <dbReference type="NCBI Taxonomy" id="2079793"/>
    <lineage>
        <taxon>Bacteria</taxon>
        <taxon>Bacillati</taxon>
        <taxon>Actinomycetota</taxon>
        <taxon>Actinomycetes</taxon>
        <taxon>Propionibacteriales</taxon>
        <taxon>Nocardioidaceae</taxon>
        <taxon>Aeromicrobium</taxon>
    </lineage>
</organism>
<dbReference type="KEGG" id="aez:C3E78_13110"/>
<dbReference type="Pfam" id="PF00440">
    <property type="entry name" value="TetR_N"/>
    <property type="match status" value="1"/>
</dbReference>
<dbReference type="PROSITE" id="PS50977">
    <property type="entry name" value="HTH_TETR_2"/>
    <property type="match status" value="1"/>
</dbReference>
<dbReference type="InterPro" id="IPR001647">
    <property type="entry name" value="HTH_TetR"/>
</dbReference>
<dbReference type="Proteomes" id="UP000244384">
    <property type="component" value="Chromosome"/>
</dbReference>
<proteinExistence type="predicted"/>
<dbReference type="InterPro" id="IPR036271">
    <property type="entry name" value="Tet_transcr_reg_TetR-rel_C_sf"/>
</dbReference>
<dbReference type="RefSeq" id="WP_108579082.1">
    <property type="nucleotide sequence ID" value="NZ_CP026952.1"/>
</dbReference>
<gene>
    <name evidence="4" type="ORF">C3E78_13110</name>
</gene>
<accession>A0A5F2F4D7</accession>
<keyword evidence="5" id="KW-1185">Reference proteome</keyword>
<dbReference type="InterPro" id="IPR050109">
    <property type="entry name" value="HTH-type_TetR-like_transc_reg"/>
</dbReference>
<evidence type="ECO:0000256" key="1">
    <source>
        <dbReference type="ARBA" id="ARBA00023015"/>
    </source>
</evidence>
<evidence type="ECO:0000313" key="4">
    <source>
        <dbReference type="EMBL" id="AWB93068.1"/>
    </source>
</evidence>
<dbReference type="PANTHER" id="PTHR30055">
    <property type="entry name" value="HTH-TYPE TRANSCRIPTIONAL REGULATOR RUTR"/>
    <property type="match status" value="1"/>
</dbReference>
<dbReference type="InterPro" id="IPR049445">
    <property type="entry name" value="TetR_SbtR-like_C"/>
</dbReference>
<accession>A0A2S0WNZ7</accession>
<evidence type="ECO:0000313" key="5">
    <source>
        <dbReference type="Proteomes" id="UP000244384"/>
    </source>
</evidence>
<dbReference type="OrthoDB" id="3382616at2"/>
<dbReference type="InterPro" id="IPR009057">
    <property type="entry name" value="Homeodomain-like_sf"/>
</dbReference>
<dbReference type="EMBL" id="CP026952">
    <property type="protein sequence ID" value="AWB93068.1"/>
    <property type="molecule type" value="Genomic_DNA"/>
</dbReference>
<dbReference type="GO" id="GO:0000976">
    <property type="term" value="F:transcription cis-regulatory region binding"/>
    <property type="evidence" value="ECO:0007669"/>
    <property type="project" value="TreeGrafter"/>
</dbReference>
<dbReference type="Pfam" id="PF21597">
    <property type="entry name" value="TetR_C_43"/>
    <property type="match status" value="1"/>
</dbReference>
<keyword evidence="3" id="KW-0804">Transcription</keyword>
<protein>
    <submittedName>
        <fullName evidence="4">TetR family transcriptional regulator</fullName>
    </submittedName>
</protein>
<dbReference type="SUPFAM" id="SSF48498">
    <property type="entry name" value="Tetracyclin repressor-like, C-terminal domain"/>
    <property type="match status" value="1"/>
</dbReference>
<evidence type="ECO:0000256" key="3">
    <source>
        <dbReference type="ARBA" id="ARBA00023163"/>
    </source>
</evidence>
<keyword evidence="2" id="KW-0238">DNA-binding</keyword>
<dbReference type="GO" id="GO:0003700">
    <property type="term" value="F:DNA-binding transcription factor activity"/>
    <property type="evidence" value="ECO:0007669"/>
    <property type="project" value="TreeGrafter"/>
</dbReference>
<dbReference type="SUPFAM" id="SSF46689">
    <property type="entry name" value="Homeodomain-like"/>
    <property type="match status" value="1"/>
</dbReference>
<evidence type="ECO:0000256" key="2">
    <source>
        <dbReference type="ARBA" id="ARBA00023125"/>
    </source>
</evidence>